<dbReference type="PANTHER" id="PTHR43578:SF3">
    <property type="entry name" value="NADH-QUINONE OXIDOREDUCTASE SUBUNIT F"/>
    <property type="match status" value="1"/>
</dbReference>
<dbReference type="Gene3D" id="1.10.10.1590">
    <property type="entry name" value="NADH-quinone oxidoreductase subunit E"/>
    <property type="match status" value="1"/>
</dbReference>
<dbReference type="InterPro" id="IPR036249">
    <property type="entry name" value="Thioredoxin-like_sf"/>
</dbReference>
<name>A0A3D9RXK2_9FLAO</name>
<dbReference type="Gene3D" id="3.40.50.11540">
    <property type="entry name" value="NADH-ubiquinone oxidoreductase 51kDa subunit"/>
    <property type="match status" value="1"/>
</dbReference>
<keyword evidence="4" id="KW-0408">Iron</keyword>
<evidence type="ECO:0000313" key="8">
    <source>
        <dbReference type="Proteomes" id="UP000256429"/>
    </source>
</evidence>
<dbReference type="SMART" id="SM00928">
    <property type="entry name" value="NADH_4Fe-4S"/>
    <property type="match status" value="1"/>
</dbReference>
<protein>
    <submittedName>
        <fullName evidence="7">[NiFe] hydrogenase diaphorase moiety large subunit</fullName>
    </submittedName>
</protein>
<reference evidence="7 8" key="1">
    <citation type="submission" date="2018-08" db="EMBL/GenBank/DDBJ databases">
        <title>Genomic Encyclopedia of Type Strains, Phase III (KMG-III): the genomes of soil and plant-associated and newly described type strains.</title>
        <authorList>
            <person name="Whitman W."/>
        </authorList>
    </citation>
    <scope>NUCLEOTIDE SEQUENCE [LARGE SCALE GENOMIC DNA]</scope>
    <source>
        <strain evidence="7 8">325-5</strain>
    </source>
</reference>
<dbReference type="SUPFAM" id="SSF142019">
    <property type="entry name" value="Nqo1 FMN-binding domain-like"/>
    <property type="match status" value="1"/>
</dbReference>
<comment type="similarity">
    <text evidence="1">Belongs to the complex I 51 kDa subunit family.</text>
</comment>
<evidence type="ECO:0000259" key="6">
    <source>
        <dbReference type="SMART" id="SM00928"/>
    </source>
</evidence>
<dbReference type="GO" id="GO:0010181">
    <property type="term" value="F:FMN binding"/>
    <property type="evidence" value="ECO:0007669"/>
    <property type="project" value="InterPro"/>
</dbReference>
<keyword evidence="8" id="KW-1185">Reference proteome</keyword>
<dbReference type="InterPro" id="IPR037207">
    <property type="entry name" value="Nuop51_4Fe4S-bd_sf"/>
</dbReference>
<evidence type="ECO:0000256" key="2">
    <source>
        <dbReference type="ARBA" id="ARBA00022485"/>
    </source>
</evidence>
<evidence type="ECO:0000256" key="4">
    <source>
        <dbReference type="ARBA" id="ARBA00023004"/>
    </source>
</evidence>
<evidence type="ECO:0000256" key="3">
    <source>
        <dbReference type="ARBA" id="ARBA00022723"/>
    </source>
</evidence>
<keyword evidence="3" id="KW-0479">Metal-binding</keyword>
<accession>A0A3D9RXK2</accession>
<dbReference type="Proteomes" id="UP000256429">
    <property type="component" value="Unassembled WGS sequence"/>
</dbReference>
<dbReference type="InterPro" id="IPR011538">
    <property type="entry name" value="Nuo51_FMN-bd"/>
</dbReference>
<dbReference type="SUPFAM" id="SSF52833">
    <property type="entry name" value="Thioredoxin-like"/>
    <property type="match status" value="1"/>
</dbReference>
<dbReference type="SUPFAM" id="SSF142984">
    <property type="entry name" value="Nqo1 middle domain-like"/>
    <property type="match status" value="1"/>
</dbReference>
<gene>
    <name evidence="7" type="ORF">BX611_1871</name>
</gene>
<dbReference type="InterPro" id="IPR041921">
    <property type="entry name" value="NuoE_N"/>
</dbReference>
<dbReference type="PANTHER" id="PTHR43578">
    <property type="entry name" value="NADH-QUINONE OXIDOREDUCTASE SUBUNIT F"/>
    <property type="match status" value="1"/>
</dbReference>
<dbReference type="RefSeq" id="WP_115880391.1">
    <property type="nucleotide sequence ID" value="NZ_QTTQ01000010.1"/>
</dbReference>
<comment type="caution">
    <text evidence="7">The sequence shown here is derived from an EMBL/GenBank/DDBJ whole genome shotgun (WGS) entry which is preliminary data.</text>
</comment>
<keyword evidence="5" id="KW-0411">Iron-sulfur</keyword>
<dbReference type="GO" id="GO:0008137">
    <property type="term" value="F:NADH dehydrogenase (ubiquinone) activity"/>
    <property type="evidence" value="ECO:0007669"/>
    <property type="project" value="InterPro"/>
</dbReference>
<sequence length="578" mass="65078">MKRTGLLSRLWEFQNNYGYISENAITEIAQELNVSKIEIEGVISFYHFFHLKPTGKYIIYLNNSIISEFKGFSKVKAAFEKETGCTFGAYCKDPLFSLFETSCIGLSDQEPAALINFKPFTDLTPDKVKLIIQQLKSGVYPEQIANNPKSKIQYTPEESKTVFFRKYLLGNSLKKLKTKNPEAILKTISNSELEGHGGAFFPTALKWKSCKESSDNKKYVICNADEGEPGTFKDKALLNNLPGLVIEGMIIAAYVTGASNGFIYLRAEYKYLLKKLENTLLEFKQKNYLGKNINGIKNFNFKIKIIVGAGAYVCGAETALIESMEGKRGEPRIRKYFPTDFGYLGKSTIVNNVETFAKAARIIELGAKYISSIGTKKSNGTKLLSISGDVAKPGIYEIEWGITINELLQLCQATSPHFIQISGPSGICINNTEFNRKICKEDLICGGSVMIFNNFRSITRIIENYVKFFKEESCGTCTPCRAGNQILHEKIKKIKRGICTTKDLNEIKEWGKIMQLTSRCGLGQFAANSFMMAIDKFEDYFNLKVAKCDDNCKIEFDMQSAVYDYDNLIKNTQFELTE</sequence>
<dbReference type="Pfam" id="PF10589">
    <property type="entry name" value="NADH_4Fe-4S"/>
    <property type="match status" value="1"/>
</dbReference>
<dbReference type="OrthoDB" id="9761899at2"/>
<dbReference type="EMBL" id="QTTQ01000010">
    <property type="protein sequence ID" value="REE82324.1"/>
    <property type="molecule type" value="Genomic_DNA"/>
</dbReference>
<dbReference type="Gene3D" id="1.20.1440.230">
    <property type="entry name" value="NADH-ubiquinone oxidoreductase 51kDa subunit, iron-sulphur binding domain"/>
    <property type="match status" value="1"/>
</dbReference>
<dbReference type="Gene3D" id="3.10.20.600">
    <property type="match status" value="1"/>
</dbReference>
<dbReference type="GO" id="GO:0051539">
    <property type="term" value="F:4 iron, 4 sulfur cluster binding"/>
    <property type="evidence" value="ECO:0007669"/>
    <property type="project" value="UniProtKB-KW"/>
</dbReference>
<organism evidence="7 8">
    <name type="scientific">Lutibacter oceani</name>
    <dbReference type="NCBI Taxonomy" id="1853311"/>
    <lineage>
        <taxon>Bacteria</taxon>
        <taxon>Pseudomonadati</taxon>
        <taxon>Bacteroidota</taxon>
        <taxon>Flavobacteriia</taxon>
        <taxon>Flavobacteriales</taxon>
        <taxon>Flavobacteriaceae</taxon>
        <taxon>Lutibacter</taxon>
    </lineage>
</organism>
<dbReference type="GO" id="GO:0046872">
    <property type="term" value="F:metal ion binding"/>
    <property type="evidence" value="ECO:0007669"/>
    <property type="project" value="UniProtKB-KW"/>
</dbReference>
<evidence type="ECO:0000256" key="5">
    <source>
        <dbReference type="ARBA" id="ARBA00023014"/>
    </source>
</evidence>
<dbReference type="InterPro" id="IPR019575">
    <property type="entry name" value="Nuop51_4Fe4S-bd"/>
</dbReference>
<keyword evidence="2" id="KW-0004">4Fe-4S</keyword>
<dbReference type="Pfam" id="PF01257">
    <property type="entry name" value="2Fe-2S_thioredx"/>
    <property type="match status" value="1"/>
</dbReference>
<evidence type="ECO:0000256" key="1">
    <source>
        <dbReference type="ARBA" id="ARBA00007523"/>
    </source>
</evidence>
<proteinExistence type="inferred from homology"/>
<dbReference type="AlphaFoldDB" id="A0A3D9RXK2"/>
<evidence type="ECO:0000313" key="7">
    <source>
        <dbReference type="EMBL" id="REE82324.1"/>
    </source>
</evidence>
<dbReference type="InterPro" id="IPR037225">
    <property type="entry name" value="Nuo51_FMN-bd_sf"/>
</dbReference>
<dbReference type="Gene3D" id="3.40.30.10">
    <property type="entry name" value="Glutaredoxin"/>
    <property type="match status" value="1"/>
</dbReference>
<feature type="domain" description="NADH-ubiquinone oxidoreductase 51kDa subunit iron-sulphur binding" evidence="6">
    <location>
        <begin position="459"/>
        <end position="504"/>
    </location>
</feature>
<dbReference type="InterPro" id="IPR001949">
    <property type="entry name" value="NADH-UbQ_OxRdtase_51kDa_CS"/>
</dbReference>
<dbReference type="SUPFAM" id="SSF140490">
    <property type="entry name" value="Nqo1C-terminal domain-like"/>
    <property type="match status" value="1"/>
</dbReference>
<dbReference type="Pfam" id="PF01512">
    <property type="entry name" value="Complex1_51K"/>
    <property type="match status" value="1"/>
</dbReference>
<dbReference type="PROSITE" id="PS00645">
    <property type="entry name" value="COMPLEX1_51K_2"/>
    <property type="match status" value="1"/>
</dbReference>